<sequence length="303" mass="34754">MLLGLQCNREPGMRVHHLNCVSTCPLGGRLMDGRSPSVLQRGQLCCHCLLLETGAGLVLVDTGLGLRDVAQPRSRLSGFFLALLSPDFREEMTAVRQIERLGFHPGEVRHIVLTHLDFDHAGGLDDFPQAQVHLLQQERDHALMQKTWLDRQRFRPQQWSSRDRWRVYPLRHGERWFGFDCVRQLDGLPPEILLVPLLGHTHGHAGVAIQLAHTWLLQAGDAYFYYEEMDLDGPRCTPGLRFYQTLMEKDRRARLDNQERLRGLLRRRDASTVEVFCAHDPTEYERLSGRTLRMPAEEAVGPV</sequence>
<reference evidence="6 7" key="1">
    <citation type="submission" date="2015-05" db="EMBL/GenBank/DDBJ databases">
        <authorList>
            <person name="Tang B."/>
            <person name="Yu Y."/>
        </authorList>
    </citation>
    <scope>NUCLEOTIDE SEQUENCE [LARGE SCALE GENOMIC DNA]</scope>
    <source>
        <strain evidence="6 7">DSM 7029</strain>
    </source>
</reference>
<keyword evidence="2" id="KW-0479">Metal-binding</keyword>
<dbReference type="InterPro" id="IPR001279">
    <property type="entry name" value="Metallo-B-lactamas"/>
</dbReference>
<accession>A0A0G3BTL4</accession>
<keyword evidence="7" id="KW-1185">Reference proteome</keyword>
<keyword evidence="4" id="KW-0862">Zinc</keyword>
<dbReference type="Proteomes" id="UP000035352">
    <property type="component" value="Chromosome"/>
</dbReference>
<evidence type="ECO:0000256" key="1">
    <source>
        <dbReference type="ARBA" id="ARBA00007749"/>
    </source>
</evidence>
<protein>
    <submittedName>
        <fullName evidence="6">Beta-lactamase</fullName>
    </submittedName>
</protein>
<dbReference type="Pfam" id="PF00753">
    <property type="entry name" value="Lactamase_B"/>
    <property type="match status" value="1"/>
</dbReference>
<dbReference type="GO" id="GO:0046872">
    <property type="term" value="F:metal ion binding"/>
    <property type="evidence" value="ECO:0007669"/>
    <property type="project" value="UniProtKB-KW"/>
</dbReference>
<dbReference type="PATRIC" id="fig|413882.6.peg.3289"/>
<feature type="domain" description="Metallo-beta-lactamase" evidence="5">
    <location>
        <begin position="45"/>
        <end position="279"/>
    </location>
</feature>
<dbReference type="SUPFAM" id="SSF56281">
    <property type="entry name" value="Metallo-hydrolase/oxidoreductase"/>
    <property type="match status" value="1"/>
</dbReference>
<dbReference type="InterPro" id="IPR051013">
    <property type="entry name" value="MBL_superfamily_lactonases"/>
</dbReference>
<dbReference type="SMART" id="SM00849">
    <property type="entry name" value="Lactamase_B"/>
    <property type="match status" value="1"/>
</dbReference>
<dbReference type="InterPro" id="IPR036866">
    <property type="entry name" value="RibonucZ/Hydroxyglut_hydro"/>
</dbReference>
<dbReference type="AlphaFoldDB" id="A0A0G3BTL4"/>
<dbReference type="KEGG" id="pbh:AAW51_3154"/>
<keyword evidence="3" id="KW-0378">Hydrolase</keyword>
<dbReference type="STRING" id="413882.AAW51_3154"/>
<dbReference type="GO" id="GO:0016787">
    <property type="term" value="F:hydrolase activity"/>
    <property type="evidence" value="ECO:0007669"/>
    <property type="project" value="UniProtKB-KW"/>
</dbReference>
<name>A0A0G3BTL4_9BURK</name>
<dbReference type="CDD" id="cd07742">
    <property type="entry name" value="metallo-hydrolase-like_MBL-fold"/>
    <property type="match status" value="1"/>
</dbReference>
<proteinExistence type="inferred from homology"/>
<dbReference type="Gene3D" id="3.60.15.10">
    <property type="entry name" value="Ribonuclease Z/Hydroxyacylglutathione hydrolase-like"/>
    <property type="match status" value="1"/>
</dbReference>
<dbReference type="PANTHER" id="PTHR42978:SF3">
    <property type="entry name" value="BLR3078 PROTEIN"/>
    <property type="match status" value="1"/>
</dbReference>
<evidence type="ECO:0000313" key="7">
    <source>
        <dbReference type="Proteomes" id="UP000035352"/>
    </source>
</evidence>
<evidence type="ECO:0000259" key="5">
    <source>
        <dbReference type="SMART" id="SM00849"/>
    </source>
</evidence>
<dbReference type="EMBL" id="CP011371">
    <property type="protein sequence ID" value="AKJ29845.1"/>
    <property type="molecule type" value="Genomic_DNA"/>
</dbReference>
<organism evidence="6 7">
    <name type="scientific">Caldimonas brevitalea</name>
    <dbReference type="NCBI Taxonomy" id="413882"/>
    <lineage>
        <taxon>Bacteria</taxon>
        <taxon>Pseudomonadati</taxon>
        <taxon>Pseudomonadota</taxon>
        <taxon>Betaproteobacteria</taxon>
        <taxon>Burkholderiales</taxon>
        <taxon>Sphaerotilaceae</taxon>
        <taxon>Caldimonas</taxon>
    </lineage>
</organism>
<dbReference type="PANTHER" id="PTHR42978">
    <property type="entry name" value="QUORUM-QUENCHING LACTONASE YTNP-RELATED-RELATED"/>
    <property type="match status" value="1"/>
</dbReference>
<evidence type="ECO:0000256" key="2">
    <source>
        <dbReference type="ARBA" id="ARBA00022723"/>
    </source>
</evidence>
<gene>
    <name evidence="6" type="ORF">AAW51_3154</name>
</gene>
<comment type="similarity">
    <text evidence="1">Belongs to the metallo-beta-lactamase superfamily.</text>
</comment>
<evidence type="ECO:0000313" key="6">
    <source>
        <dbReference type="EMBL" id="AKJ29845.1"/>
    </source>
</evidence>
<evidence type="ECO:0000256" key="3">
    <source>
        <dbReference type="ARBA" id="ARBA00022801"/>
    </source>
</evidence>
<evidence type="ECO:0000256" key="4">
    <source>
        <dbReference type="ARBA" id="ARBA00022833"/>
    </source>
</evidence>